<evidence type="ECO:0000256" key="10">
    <source>
        <dbReference type="SAM" id="MobiDB-lite"/>
    </source>
</evidence>
<feature type="region of interest" description="Disordered" evidence="10">
    <location>
        <begin position="328"/>
        <end position="356"/>
    </location>
</feature>
<dbReference type="GO" id="GO:0006508">
    <property type="term" value="P:proteolysis"/>
    <property type="evidence" value="ECO:0007669"/>
    <property type="project" value="InterPro"/>
</dbReference>
<keyword evidence="6" id="KW-0961">Cell wall biogenesis/degradation</keyword>
<dbReference type="InterPro" id="IPR012338">
    <property type="entry name" value="Beta-lactam/transpept-like"/>
</dbReference>
<keyword evidence="4" id="KW-0133">Cell shape</keyword>
<dbReference type="Proteomes" id="UP000472676">
    <property type="component" value="Unassembled WGS sequence"/>
</dbReference>
<dbReference type="NCBIfam" id="NF008668">
    <property type="entry name" value="PRK11669.1"/>
    <property type="match status" value="1"/>
</dbReference>
<dbReference type="PANTHER" id="PTHR21581:SF26">
    <property type="entry name" value="D-ALANYL-D-ALANINE ENDOPEPTIDASE"/>
    <property type="match status" value="1"/>
</dbReference>
<evidence type="ECO:0000256" key="2">
    <source>
        <dbReference type="ARBA" id="ARBA00022729"/>
    </source>
</evidence>
<feature type="domain" description="Peptidase S11 D-alanyl-D-alanine carboxypeptidase A N-terminal" evidence="11">
    <location>
        <begin position="89"/>
        <end position="312"/>
    </location>
</feature>
<dbReference type="GO" id="GO:0008360">
    <property type="term" value="P:regulation of cell shape"/>
    <property type="evidence" value="ECO:0007669"/>
    <property type="project" value="UniProtKB-KW"/>
</dbReference>
<dbReference type="InterPro" id="IPR018044">
    <property type="entry name" value="Peptidase_S11"/>
</dbReference>
<keyword evidence="2" id="KW-0732">Signal</keyword>
<feature type="active site" description="Proton acceptor" evidence="7">
    <location>
        <position position="122"/>
    </location>
</feature>
<feature type="compositionally biased region" description="Low complexity" evidence="10">
    <location>
        <begin position="330"/>
        <end position="343"/>
    </location>
</feature>
<evidence type="ECO:0000256" key="7">
    <source>
        <dbReference type="PIRSR" id="PIRSR618044-1"/>
    </source>
</evidence>
<dbReference type="AlphaFoldDB" id="A0A6M2BVK7"/>
<protein>
    <submittedName>
        <fullName evidence="12">D-alanyl-D-alanine endopeptidase</fullName>
        <ecNumber evidence="12">3.4.21.-</ecNumber>
    </submittedName>
</protein>
<dbReference type="GO" id="GO:0009252">
    <property type="term" value="P:peptidoglycan biosynthetic process"/>
    <property type="evidence" value="ECO:0007669"/>
    <property type="project" value="UniProtKB-KW"/>
</dbReference>
<feature type="region of interest" description="Disordered" evidence="10">
    <location>
        <begin position="1"/>
        <end position="62"/>
    </location>
</feature>
<name>A0A6M2BVK7_9GAMM</name>
<evidence type="ECO:0000256" key="9">
    <source>
        <dbReference type="RuleBase" id="RU004016"/>
    </source>
</evidence>
<dbReference type="GO" id="GO:0071555">
    <property type="term" value="P:cell wall organization"/>
    <property type="evidence" value="ECO:0007669"/>
    <property type="project" value="UniProtKB-KW"/>
</dbReference>
<evidence type="ECO:0000259" key="11">
    <source>
        <dbReference type="Pfam" id="PF00768"/>
    </source>
</evidence>
<evidence type="ECO:0000256" key="8">
    <source>
        <dbReference type="PIRSR" id="PIRSR618044-2"/>
    </source>
</evidence>
<feature type="active site" description="Acyl-ester intermediate" evidence="7">
    <location>
        <position position="119"/>
    </location>
</feature>
<dbReference type="GO" id="GO:0009002">
    <property type="term" value="F:serine-type D-Ala-D-Ala carboxypeptidase activity"/>
    <property type="evidence" value="ECO:0007669"/>
    <property type="project" value="InterPro"/>
</dbReference>
<comment type="similarity">
    <text evidence="1 9">Belongs to the peptidase S11 family.</text>
</comment>
<evidence type="ECO:0000256" key="5">
    <source>
        <dbReference type="ARBA" id="ARBA00022984"/>
    </source>
</evidence>
<sequence>MTIPVDAVINDRGRETEPVVEVAAAGSDPLKTVAVSSTPQSAASVEADAVQTAPGDDSETPDEDVVDAIAKQIDDKPDQKDLHLPSGLRLKSSVVLVVDQKTNEVLASQNADAVQPIASLTKLMTALVVTDAKQPLDEVIEITSDDIDHIKHSYSRLTPGLKFTRRELLLLALMSSENRAASALARHYPGGTPAFVRAMNARAKSLGMAHTEYHDSNGLSSQNVSTAHDLVRLVDAAYKVPLIRDFSTHVEQTVKPGRRSMHFVSSNRLVRANNDWRIGLQKTGYTTEAGRCLVMQATVKGRPLVMVLLDSDGKMTRFADAQRVRSWVERGSSSTSLASSSKSSSRHRRGRARSSS</sequence>
<evidence type="ECO:0000256" key="3">
    <source>
        <dbReference type="ARBA" id="ARBA00022801"/>
    </source>
</evidence>
<gene>
    <name evidence="12" type="primary">pbpG</name>
    <name evidence="12" type="ORF">G7Y85_18060</name>
</gene>
<accession>A0A6M2BVK7</accession>
<keyword evidence="5" id="KW-0573">Peptidoglycan synthesis</keyword>
<evidence type="ECO:0000313" key="13">
    <source>
        <dbReference type="Proteomes" id="UP000472676"/>
    </source>
</evidence>
<evidence type="ECO:0000256" key="6">
    <source>
        <dbReference type="ARBA" id="ARBA00023316"/>
    </source>
</evidence>
<organism evidence="12 13">
    <name type="scientific">Solimonas terrae</name>
    <dbReference type="NCBI Taxonomy" id="1396819"/>
    <lineage>
        <taxon>Bacteria</taxon>
        <taxon>Pseudomonadati</taxon>
        <taxon>Pseudomonadota</taxon>
        <taxon>Gammaproteobacteria</taxon>
        <taxon>Nevskiales</taxon>
        <taxon>Nevskiaceae</taxon>
        <taxon>Solimonas</taxon>
    </lineage>
</organism>
<evidence type="ECO:0000313" key="12">
    <source>
        <dbReference type="EMBL" id="NGY06682.1"/>
    </source>
</evidence>
<evidence type="ECO:0000256" key="4">
    <source>
        <dbReference type="ARBA" id="ARBA00022960"/>
    </source>
</evidence>
<dbReference type="InterPro" id="IPR001967">
    <property type="entry name" value="Peptidase_S11_N"/>
</dbReference>
<reference evidence="12 13" key="1">
    <citation type="journal article" date="2014" name="Int. J. Syst. Evol. Microbiol.">
        <title>Solimonas terrae sp. nov., isolated from soil.</title>
        <authorList>
            <person name="Kim S.J."/>
            <person name="Moon J.Y."/>
            <person name="Weon H.Y."/>
            <person name="Ahn J.H."/>
            <person name="Chen W.M."/>
            <person name="Kwon S.W."/>
        </authorList>
    </citation>
    <scope>NUCLEOTIDE SEQUENCE [LARGE SCALE GENOMIC DNA]</scope>
    <source>
        <strain evidence="12 13">KIS83-12</strain>
    </source>
</reference>
<dbReference type="Gene3D" id="3.40.710.10">
    <property type="entry name" value="DD-peptidase/beta-lactamase superfamily"/>
    <property type="match status" value="1"/>
</dbReference>
<dbReference type="EMBL" id="JAAMOW010000010">
    <property type="protein sequence ID" value="NGY06682.1"/>
    <property type="molecule type" value="Genomic_DNA"/>
</dbReference>
<proteinExistence type="inferred from homology"/>
<dbReference type="PRINTS" id="PR00725">
    <property type="entry name" value="DADACBPTASE1"/>
</dbReference>
<dbReference type="Pfam" id="PF00768">
    <property type="entry name" value="Peptidase_S11"/>
    <property type="match status" value="1"/>
</dbReference>
<dbReference type="PANTHER" id="PTHR21581">
    <property type="entry name" value="D-ALANYL-D-ALANINE CARBOXYPEPTIDASE"/>
    <property type="match status" value="1"/>
</dbReference>
<feature type="active site" evidence="7">
    <location>
        <position position="176"/>
    </location>
</feature>
<feature type="compositionally biased region" description="Basic residues" evidence="10">
    <location>
        <begin position="344"/>
        <end position="356"/>
    </location>
</feature>
<comment type="caution">
    <text evidence="12">The sequence shown here is derived from an EMBL/GenBank/DDBJ whole genome shotgun (WGS) entry which is preliminary data.</text>
</comment>
<keyword evidence="3 12" id="KW-0378">Hydrolase</keyword>
<feature type="compositionally biased region" description="Polar residues" evidence="10">
    <location>
        <begin position="34"/>
        <end position="43"/>
    </location>
</feature>
<feature type="binding site" evidence="8">
    <location>
        <position position="282"/>
    </location>
    <ligand>
        <name>substrate</name>
    </ligand>
</feature>
<keyword evidence="13" id="KW-1185">Reference proteome</keyword>
<evidence type="ECO:0000256" key="1">
    <source>
        <dbReference type="ARBA" id="ARBA00007164"/>
    </source>
</evidence>
<dbReference type="EC" id="3.4.21.-" evidence="12"/>
<dbReference type="SUPFAM" id="SSF56601">
    <property type="entry name" value="beta-lactamase/transpeptidase-like"/>
    <property type="match status" value="1"/>
</dbReference>